<sequence>MRLLRGRPAPPVDTAVDPGARRHRRLPALLGAAVLLLASLAPLSLTAFSGAVGAANGSEVSGGGGNDGGRKDVIANLFEWNWYSVANECTSVLGPAGYGGVQVAPPQDSLSRSGPAPVHPWWEVYQPVDYNLTSRMGNEAQFKAMVATCRKAGVKVYVDAVINHMTGQGDVSYGGVPYTKYSYPGLYTPADFHHYPTDCPTPDGNIDDFNNYLQVTNCELVSLSDLRTETEKVRDTLAAYLNKLLSYGVSGFRVDAAKHIGQVDLLAIESRLQRTVDGTRPYVALEVPPGGPGKLAPPAFEPEGNLLGFDFAGQIESAFKSYTQTPIPGGNITDLQVFGEASGLLPSDKALVFVENHDTERNGSTLSYKDGPTNTIATEFMLAEGYGRPQVYASFAWTNPDDSPPAGASGFVTNTDCAHGWVCQDRFTGIAHMVGWHNYVGDAPRANWTDDGINLIAFSRGSRGWISINNATTAQTRTFRTGLQPGTYCDIIHGARSQGSCTGPTVTVGAGGTASVTVPAKDSVAIDGASRLR</sequence>
<dbReference type="AlphaFoldDB" id="A0A934KBR4"/>
<evidence type="ECO:0000313" key="15">
    <source>
        <dbReference type="EMBL" id="MBJ7600316.1"/>
    </source>
</evidence>
<protein>
    <recommendedName>
        <fullName evidence="5 12">Alpha-amylase</fullName>
        <ecNumber evidence="4 12">3.2.1.1</ecNumber>
    </recommendedName>
</protein>
<evidence type="ECO:0000256" key="5">
    <source>
        <dbReference type="ARBA" id="ARBA00017303"/>
    </source>
</evidence>
<evidence type="ECO:0000256" key="4">
    <source>
        <dbReference type="ARBA" id="ARBA00012595"/>
    </source>
</evidence>
<dbReference type="EC" id="3.2.1.1" evidence="4 12"/>
<keyword evidence="16" id="KW-1185">Reference proteome</keyword>
<dbReference type="PRINTS" id="PR00110">
    <property type="entry name" value="ALPHAAMYLASE"/>
</dbReference>
<evidence type="ECO:0000256" key="2">
    <source>
        <dbReference type="ARBA" id="ARBA00001913"/>
    </source>
</evidence>
<evidence type="ECO:0000256" key="9">
    <source>
        <dbReference type="ARBA" id="ARBA00023277"/>
    </source>
</evidence>
<accession>A0A934KBR4</accession>
<dbReference type="InterPro" id="IPR006047">
    <property type="entry name" value="GH13_cat_dom"/>
</dbReference>
<dbReference type="Proteomes" id="UP000612893">
    <property type="component" value="Unassembled WGS sequence"/>
</dbReference>
<dbReference type="InterPro" id="IPR006048">
    <property type="entry name" value="A-amylase/branching_C"/>
</dbReference>
<evidence type="ECO:0000256" key="6">
    <source>
        <dbReference type="ARBA" id="ARBA00022723"/>
    </source>
</evidence>
<evidence type="ECO:0000256" key="10">
    <source>
        <dbReference type="ARBA" id="ARBA00023295"/>
    </source>
</evidence>
<keyword evidence="10 12" id="KW-0326">Glycosidase</keyword>
<gene>
    <name evidence="15" type="ORF">JF922_19855</name>
</gene>
<evidence type="ECO:0000313" key="16">
    <source>
        <dbReference type="Proteomes" id="UP000612893"/>
    </source>
</evidence>
<keyword evidence="6" id="KW-0479">Metal-binding</keyword>
<dbReference type="CDD" id="cd11317">
    <property type="entry name" value="AmyAc_bac_euk_AmyA"/>
    <property type="match status" value="1"/>
</dbReference>
<evidence type="ECO:0000256" key="3">
    <source>
        <dbReference type="ARBA" id="ARBA00008061"/>
    </source>
</evidence>
<evidence type="ECO:0000256" key="1">
    <source>
        <dbReference type="ARBA" id="ARBA00000548"/>
    </source>
</evidence>
<evidence type="ECO:0000259" key="13">
    <source>
        <dbReference type="SMART" id="SM00632"/>
    </source>
</evidence>
<evidence type="ECO:0000256" key="7">
    <source>
        <dbReference type="ARBA" id="ARBA00022801"/>
    </source>
</evidence>
<dbReference type="EMBL" id="JAEKNR010000198">
    <property type="protein sequence ID" value="MBJ7600316.1"/>
    <property type="molecule type" value="Genomic_DNA"/>
</dbReference>
<dbReference type="SMART" id="SM00642">
    <property type="entry name" value="Aamy"/>
    <property type="match status" value="1"/>
</dbReference>
<comment type="catalytic activity">
    <reaction evidence="1 12">
        <text>Endohydrolysis of (1-&gt;4)-alpha-D-glucosidic linkages in polysaccharides containing three or more (1-&gt;4)-alpha-linked D-glucose units.</text>
        <dbReference type="EC" id="3.2.1.1"/>
    </reaction>
</comment>
<reference evidence="15" key="1">
    <citation type="submission" date="2020-10" db="EMBL/GenBank/DDBJ databases">
        <title>Ca. Dormibacterota MAGs.</title>
        <authorList>
            <person name="Montgomery K."/>
        </authorList>
    </citation>
    <scope>NUCLEOTIDE SEQUENCE [LARGE SCALE GENOMIC DNA]</scope>
    <source>
        <strain evidence="15">SC8812_S17_10</strain>
    </source>
</reference>
<dbReference type="GO" id="GO:0004556">
    <property type="term" value="F:alpha-amylase activity"/>
    <property type="evidence" value="ECO:0007669"/>
    <property type="project" value="UniProtKB-UniRule"/>
</dbReference>
<evidence type="ECO:0000259" key="14">
    <source>
        <dbReference type="SMART" id="SM00642"/>
    </source>
</evidence>
<name>A0A934KBR4_9BACT</name>
<evidence type="ECO:0000256" key="8">
    <source>
        <dbReference type="ARBA" id="ARBA00022837"/>
    </source>
</evidence>
<evidence type="ECO:0000256" key="12">
    <source>
        <dbReference type="RuleBase" id="RU361134"/>
    </source>
</evidence>
<comment type="similarity">
    <text evidence="3 11">Belongs to the glycosyl hydrolase 13 family.</text>
</comment>
<feature type="domain" description="Glycosyl hydrolase family 13 catalytic" evidence="14">
    <location>
        <begin position="72"/>
        <end position="437"/>
    </location>
</feature>
<comment type="cofactor">
    <cofactor evidence="2">
        <name>Ca(2+)</name>
        <dbReference type="ChEBI" id="CHEBI:29108"/>
    </cofactor>
</comment>
<dbReference type="InterPro" id="IPR017853">
    <property type="entry name" value="GH"/>
</dbReference>
<proteinExistence type="inferred from homology"/>
<dbReference type="InterPro" id="IPR013780">
    <property type="entry name" value="Glyco_hydro_b"/>
</dbReference>
<keyword evidence="9 12" id="KW-0119">Carbohydrate metabolism</keyword>
<evidence type="ECO:0000256" key="11">
    <source>
        <dbReference type="RuleBase" id="RU003615"/>
    </source>
</evidence>
<organism evidence="15 16">
    <name type="scientific">Candidatus Nephthysia bennettiae</name>
    <dbReference type="NCBI Taxonomy" id="3127016"/>
    <lineage>
        <taxon>Bacteria</taxon>
        <taxon>Bacillati</taxon>
        <taxon>Candidatus Dormiibacterota</taxon>
        <taxon>Candidatus Dormibacteria</taxon>
        <taxon>Candidatus Dormibacterales</taxon>
        <taxon>Candidatus Dormibacteraceae</taxon>
        <taxon>Candidatus Nephthysia</taxon>
    </lineage>
</organism>
<feature type="domain" description="Alpha-amylase C-terminal" evidence="13">
    <location>
        <begin position="446"/>
        <end position="531"/>
    </location>
</feature>
<dbReference type="SUPFAM" id="SSF51011">
    <property type="entry name" value="Glycosyl hydrolase domain"/>
    <property type="match status" value="1"/>
</dbReference>
<dbReference type="Gene3D" id="3.20.20.80">
    <property type="entry name" value="Glycosidases"/>
    <property type="match status" value="1"/>
</dbReference>
<dbReference type="Gene3D" id="2.60.40.1180">
    <property type="entry name" value="Golgi alpha-mannosidase II"/>
    <property type="match status" value="1"/>
</dbReference>
<dbReference type="SMART" id="SM00632">
    <property type="entry name" value="Aamy_C"/>
    <property type="match status" value="1"/>
</dbReference>
<dbReference type="Pfam" id="PF00128">
    <property type="entry name" value="Alpha-amylase"/>
    <property type="match status" value="1"/>
</dbReference>
<dbReference type="SUPFAM" id="SSF51445">
    <property type="entry name" value="(Trans)glycosidases"/>
    <property type="match status" value="1"/>
</dbReference>
<dbReference type="Pfam" id="PF02806">
    <property type="entry name" value="Alpha-amylase_C"/>
    <property type="match status" value="1"/>
</dbReference>
<comment type="caution">
    <text evidence="15">The sequence shown here is derived from an EMBL/GenBank/DDBJ whole genome shotgun (WGS) entry which is preliminary data.</text>
</comment>
<keyword evidence="8" id="KW-0106">Calcium</keyword>
<dbReference type="PANTHER" id="PTHR43447">
    <property type="entry name" value="ALPHA-AMYLASE"/>
    <property type="match status" value="1"/>
</dbReference>
<keyword evidence="7 12" id="KW-0378">Hydrolase</keyword>
<dbReference type="InterPro" id="IPR006046">
    <property type="entry name" value="Alpha_amylase"/>
</dbReference>
<dbReference type="GO" id="GO:0046872">
    <property type="term" value="F:metal ion binding"/>
    <property type="evidence" value="ECO:0007669"/>
    <property type="project" value="UniProtKB-KW"/>
</dbReference>
<dbReference type="InterPro" id="IPR031319">
    <property type="entry name" value="A-amylase_C"/>
</dbReference>